<comment type="caution">
    <text evidence="2">The sequence shown here is derived from an EMBL/GenBank/DDBJ whole genome shotgun (WGS) entry which is preliminary data.</text>
</comment>
<reference evidence="2 3" key="1">
    <citation type="submission" date="2021-01" db="EMBL/GenBank/DDBJ databases">
        <title>Whole genome shotgun sequence of Catellatospora bangladeshensis NBRC 107357.</title>
        <authorList>
            <person name="Komaki H."/>
            <person name="Tamura T."/>
        </authorList>
    </citation>
    <scope>NUCLEOTIDE SEQUENCE [LARGE SCALE GENOMIC DNA]</scope>
    <source>
        <strain evidence="2 3">NBRC 107357</strain>
    </source>
</reference>
<feature type="signal peptide" evidence="1">
    <location>
        <begin position="1"/>
        <end position="24"/>
    </location>
</feature>
<dbReference type="AlphaFoldDB" id="A0A8J3NMQ8"/>
<evidence type="ECO:0000313" key="2">
    <source>
        <dbReference type="EMBL" id="GIF86427.1"/>
    </source>
</evidence>
<sequence length="291" mass="29407">MNPLRSARVLAVALLAAASTLAPAAPAAAVPGRVVVSGTTLADLAAKTAEAVCPAGTLLLGGGGRVTGGNGVAQLNHTGPRADGRAWQATAYPHEGYRDGVFVPVTPFAVQAWAVCGTGVTGHTIVRTSYESLPGQTTGTAKAYCPKGRKAIGLGGSVHKSRFILDDLVVDAALGMVTVQWNRAREVVPGDYAGLVGWGDVWAICVDPVPGQQRAYAASPLDTADKSVVVTCPAGTTVHGIGGALGYADNGAKFEAMAPWTGSGTAQAAARPMVYGTTTPWQVSAMAICAA</sequence>
<dbReference type="EMBL" id="BONF01000071">
    <property type="protein sequence ID" value="GIF86427.1"/>
    <property type="molecule type" value="Genomic_DNA"/>
</dbReference>
<dbReference type="RefSeq" id="WP_203757420.1">
    <property type="nucleotide sequence ID" value="NZ_BONF01000071.1"/>
</dbReference>
<proteinExistence type="predicted"/>
<evidence type="ECO:0000256" key="1">
    <source>
        <dbReference type="SAM" id="SignalP"/>
    </source>
</evidence>
<dbReference type="Proteomes" id="UP000601223">
    <property type="component" value="Unassembled WGS sequence"/>
</dbReference>
<keyword evidence="3" id="KW-1185">Reference proteome</keyword>
<evidence type="ECO:0000313" key="3">
    <source>
        <dbReference type="Proteomes" id="UP000601223"/>
    </source>
</evidence>
<organism evidence="2 3">
    <name type="scientific">Catellatospora bangladeshensis</name>
    <dbReference type="NCBI Taxonomy" id="310355"/>
    <lineage>
        <taxon>Bacteria</taxon>
        <taxon>Bacillati</taxon>
        <taxon>Actinomycetota</taxon>
        <taxon>Actinomycetes</taxon>
        <taxon>Micromonosporales</taxon>
        <taxon>Micromonosporaceae</taxon>
        <taxon>Catellatospora</taxon>
    </lineage>
</organism>
<gene>
    <name evidence="2" type="ORF">Cba03nite_77760</name>
</gene>
<name>A0A8J3NMQ8_9ACTN</name>
<feature type="chain" id="PRO_5039174722" evidence="1">
    <location>
        <begin position="25"/>
        <end position="291"/>
    </location>
</feature>
<accession>A0A8J3NMQ8</accession>
<keyword evidence="1" id="KW-0732">Signal</keyword>
<protein>
    <submittedName>
        <fullName evidence="2">Uncharacterized protein</fullName>
    </submittedName>
</protein>